<evidence type="ECO:0000313" key="6">
    <source>
        <dbReference type="EMBL" id="ATQ67310.1"/>
    </source>
</evidence>
<feature type="chain" id="PRO_5013588382" evidence="3">
    <location>
        <begin position="19"/>
        <end position="360"/>
    </location>
</feature>
<keyword evidence="7" id="KW-1185">Reference proteome</keyword>
<dbReference type="SUPFAM" id="SSF111369">
    <property type="entry name" value="HlyD-like secretion proteins"/>
    <property type="match status" value="1"/>
</dbReference>
<dbReference type="PANTHER" id="PTHR30469:SF18">
    <property type="entry name" value="RESISTANCE-NODULATION-CELL DIVISION (RND) EFFLUX MEMBRANE FUSION PROTEIN-RELATED"/>
    <property type="match status" value="1"/>
</dbReference>
<dbReference type="Pfam" id="PF25917">
    <property type="entry name" value="BSH_RND"/>
    <property type="match status" value="1"/>
</dbReference>
<dbReference type="InterPro" id="IPR006143">
    <property type="entry name" value="RND_pump_MFP"/>
</dbReference>
<sequence length="360" mass="37773">MRNICFFLLVSLAAGALAGCDDSTKGSEAPQLRVALVAPVRFAPLAPPRRFIATIRPRIEADQGFRVAGKVMRRVVENGQRVREGDLLATLDETDLRLQKEQADAELAAARMALKQAAADEGRAQKLRKDGWTPQATLDRQRAAAEEARGRETRALRAVELAANALGYAALRAEADGIVTAALVEPGQVVAAGQPALRLARSGELEAVVALPEAFAALAGAGSARLTLWPFPDKTYPARLRELGAAADPVTKTYPARFSIDGADAAVAIGMSATLAIESADARKAASVPLAALFDQGQGPSVWKVEGDGSLTLAPVEVLRYEARTALLARGVAEGDRIVALGAHKLAAGEKVRPVAADAL</sequence>
<protein>
    <submittedName>
        <fullName evidence="6">Efflux RND transporter periplasmic adaptor subunit</fullName>
    </submittedName>
</protein>
<evidence type="ECO:0000259" key="5">
    <source>
        <dbReference type="Pfam" id="PF25954"/>
    </source>
</evidence>
<reference evidence="7" key="1">
    <citation type="submission" date="2017-10" db="EMBL/GenBank/DDBJ databases">
        <title>Completed PacBio SMRT sequence of Methylosinus trichosporium OB3b reveals presence of a third large plasmid.</title>
        <authorList>
            <person name="Charles T.C."/>
            <person name="Lynch M.D.J."/>
            <person name="Heil J.R."/>
            <person name="Cheng J."/>
        </authorList>
    </citation>
    <scope>NUCLEOTIDE SEQUENCE [LARGE SCALE GENOMIC DNA]</scope>
    <source>
        <strain evidence="7">OB3b</strain>
    </source>
</reference>
<dbReference type="KEGG" id="mtw:CQW49_04935"/>
<dbReference type="InterPro" id="IPR058792">
    <property type="entry name" value="Beta-barrel_RND_2"/>
</dbReference>
<feature type="domain" description="CusB-like beta-barrel" evidence="5">
    <location>
        <begin position="208"/>
        <end position="279"/>
    </location>
</feature>
<dbReference type="Gene3D" id="2.40.30.170">
    <property type="match status" value="1"/>
</dbReference>
<feature type="region of interest" description="Disordered" evidence="2">
    <location>
        <begin position="125"/>
        <end position="146"/>
    </location>
</feature>
<feature type="domain" description="Multidrug resistance protein MdtA-like barrel-sandwich hybrid" evidence="4">
    <location>
        <begin position="65"/>
        <end position="196"/>
    </location>
</feature>
<dbReference type="PROSITE" id="PS51257">
    <property type="entry name" value="PROKAR_LIPOPROTEIN"/>
    <property type="match status" value="1"/>
</dbReference>
<dbReference type="PANTHER" id="PTHR30469">
    <property type="entry name" value="MULTIDRUG RESISTANCE PROTEIN MDTA"/>
    <property type="match status" value="1"/>
</dbReference>
<organism evidence="6 7">
    <name type="scientific">Methylosinus trichosporium (strain ATCC 35070 / NCIMB 11131 / UNIQEM 75 / OB3b)</name>
    <dbReference type="NCBI Taxonomy" id="595536"/>
    <lineage>
        <taxon>Bacteria</taxon>
        <taxon>Pseudomonadati</taxon>
        <taxon>Pseudomonadota</taxon>
        <taxon>Alphaproteobacteria</taxon>
        <taxon>Hyphomicrobiales</taxon>
        <taxon>Methylocystaceae</taxon>
        <taxon>Methylosinus</taxon>
    </lineage>
</organism>
<name>A0A2D2CX36_METT3</name>
<dbReference type="GO" id="GO:0015562">
    <property type="term" value="F:efflux transmembrane transporter activity"/>
    <property type="evidence" value="ECO:0007669"/>
    <property type="project" value="TreeGrafter"/>
</dbReference>
<dbReference type="AlphaFoldDB" id="A0A2D2CX36"/>
<proteinExistence type="inferred from homology"/>
<dbReference type="Gene3D" id="2.40.50.100">
    <property type="match status" value="1"/>
</dbReference>
<dbReference type="Gene3D" id="1.10.287.470">
    <property type="entry name" value="Helix hairpin bin"/>
    <property type="match status" value="1"/>
</dbReference>
<feature type="signal peptide" evidence="3">
    <location>
        <begin position="1"/>
        <end position="18"/>
    </location>
</feature>
<evidence type="ECO:0000256" key="2">
    <source>
        <dbReference type="SAM" id="MobiDB-lite"/>
    </source>
</evidence>
<dbReference type="InterPro" id="IPR058625">
    <property type="entry name" value="MdtA-like_BSH"/>
</dbReference>
<evidence type="ECO:0000313" key="7">
    <source>
        <dbReference type="Proteomes" id="UP000230709"/>
    </source>
</evidence>
<evidence type="ECO:0000259" key="4">
    <source>
        <dbReference type="Pfam" id="PF25917"/>
    </source>
</evidence>
<dbReference type="STRING" id="595536.GCA_000178815_04172"/>
<dbReference type="NCBIfam" id="TIGR01730">
    <property type="entry name" value="RND_mfp"/>
    <property type="match status" value="1"/>
</dbReference>
<evidence type="ECO:0000256" key="1">
    <source>
        <dbReference type="ARBA" id="ARBA00009477"/>
    </source>
</evidence>
<dbReference type="EMBL" id="CP023737">
    <property type="protein sequence ID" value="ATQ67310.1"/>
    <property type="molecule type" value="Genomic_DNA"/>
</dbReference>
<keyword evidence="3" id="KW-0732">Signal</keyword>
<dbReference type="Proteomes" id="UP000230709">
    <property type="component" value="Chromosome"/>
</dbReference>
<dbReference type="RefSeq" id="WP_003610669.1">
    <property type="nucleotide sequence ID" value="NZ_ADVE02000001.1"/>
</dbReference>
<dbReference type="Pfam" id="PF25954">
    <property type="entry name" value="Beta-barrel_RND_2"/>
    <property type="match status" value="1"/>
</dbReference>
<accession>A0A2D2CX36</accession>
<gene>
    <name evidence="6" type="ORF">CQW49_04935</name>
</gene>
<evidence type="ECO:0000256" key="3">
    <source>
        <dbReference type="SAM" id="SignalP"/>
    </source>
</evidence>
<dbReference type="GO" id="GO:1990281">
    <property type="term" value="C:efflux pump complex"/>
    <property type="evidence" value="ECO:0007669"/>
    <property type="project" value="TreeGrafter"/>
</dbReference>
<dbReference type="Gene3D" id="2.40.420.20">
    <property type="match status" value="1"/>
</dbReference>
<comment type="similarity">
    <text evidence="1">Belongs to the membrane fusion protein (MFP) (TC 8.A.1) family.</text>
</comment>